<dbReference type="EMBL" id="CP006585">
    <property type="protein sequence ID" value="AGW12840.1"/>
    <property type="molecule type" value="Genomic_DNA"/>
</dbReference>
<evidence type="ECO:0000313" key="2">
    <source>
        <dbReference type="Proteomes" id="UP000016587"/>
    </source>
</evidence>
<dbReference type="HOGENOM" id="CLU_1719387_0_0_7"/>
<organism evidence="1 2">
    <name type="scientific">Megalodesulfovibrio gigas (strain ATCC 19364 / DSM 1382 / NCIMB 9332 / VKM B-1759)</name>
    <name type="common">Desulfovibrio gigas</name>
    <dbReference type="NCBI Taxonomy" id="1121448"/>
    <lineage>
        <taxon>Bacteria</taxon>
        <taxon>Pseudomonadati</taxon>
        <taxon>Thermodesulfobacteriota</taxon>
        <taxon>Desulfovibrionia</taxon>
        <taxon>Desulfovibrionales</taxon>
        <taxon>Desulfovibrionaceae</taxon>
        <taxon>Megalodesulfovibrio</taxon>
    </lineage>
</organism>
<gene>
    <name evidence="1" type="ORF">DGI_0955</name>
</gene>
<dbReference type="eggNOG" id="ENOG5031T1W">
    <property type="taxonomic scope" value="Bacteria"/>
</dbReference>
<evidence type="ECO:0000313" key="1">
    <source>
        <dbReference type="EMBL" id="AGW12840.1"/>
    </source>
</evidence>
<proteinExistence type="predicted"/>
<accession>T2G8C6</accession>
<dbReference type="STRING" id="1121448.DGI_0955"/>
<dbReference type="InterPro" id="IPR038042">
    <property type="entry name" value="Gp37-like"/>
</dbReference>
<dbReference type="Gene3D" id="3.30.2000.10">
    <property type="entry name" value="Phage tail protein-like"/>
    <property type="match status" value="1"/>
</dbReference>
<reference evidence="2" key="2">
    <citation type="submission" date="2013-07" db="EMBL/GenBank/DDBJ databases">
        <authorList>
            <person name="Morais-Silva F.O."/>
            <person name="Rezende A.M."/>
            <person name="Pimentel C."/>
            <person name="Resende D.M."/>
            <person name="Santos C.I."/>
            <person name="Clemente C."/>
            <person name="de Oliveira L.M."/>
            <person name="da Silva S.M."/>
            <person name="Costa D.A."/>
            <person name="Varela-Raposo A."/>
            <person name="Horacio E.C.A."/>
            <person name="Matos M."/>
            <person name="Flores O."/>
            <person name="Ruiz J.C."/>
            <person name="Rodrigues-Pousada C."/>
        </authorList>
    </citation>
    <scope>NUCLEOTIDE SEQUENCE [LARGE SCALE GENOMIC DNA]</scope>
    <source>
        <strain evidence="2">ATCC 19364 / DSM 1382 / NCIMB 9332 / VKM B-1759</strain>
    </source>
</reference>
<keyword evidence="2" id="KW-1185">Reference proteome</keyword>
<sequence>MPARPARTDVEDAILDVLRAGLPALKQLGSLPLGLNDRAALNVQDSAVWVYYAGGEPGDNESLPGHLQQERWTFAVLCLAKRYRGAREGAGAACELLEAVIDILAGAVLSPDGTGDLPLSKGPDRLLPLPEGCGVVGYEILFTCDTIIQRLE</sequence>
<name>T2G8C6_MEGG1</name>
<dbReference type="RefSeq" id="WP_021759550.1">
    <property type="nucleotide sequence ID" value="NC_022444.1"/>
</dbReference>
<dbReference type="PATRIC" id="fig|1121448.10.peg.956"/>
<dbReference type="KEGG" id="dgg:DGI_0955"/>
<dbReference type="Proteomes" id="UP000016587">
    <property type="component" value="Chromosome"/>
</dbReference>
<reference evidence="1 2" key="1">
    <citation type="journal article" date="2013" name="J. Bacteriol.">
        <title>Roles of HynAB and Ech, the only two hydrogenases found in the model sulfate reducer Desulfovibrio gigas.</title>
        <authorList>
            <person name="Morais-Silva F.O."/>
            <person name="Santos C.I."/>
            <person name="Rodrigues R."/>
            <person name="Pereira I.A."/>
            <person name="Rodrigues-Pousada C."/>
        </authorList>
    </citation>
    <scope>NUCLEOTIDE SEQUENCE [LARGE SCALE GENOMIC DNA]</scope>
    <source>
        <strain evidence="2">ATCC 19364 / DSM 1382 / NCIMB 9332 / VKM B-1759</strain>
    </source>
</reference>
<dbReference type="AlphaFoldDB" id="T2G8C6"/>
<protein>
    <recommendedName>
        <fullName evidence="3">Gp37 protein</fullName>
    </recommendedName>
</protein>
<evidence type="ECO:0008006" key="3">
    <source>
        <dbReference type="Google" id="ProtNLM"/>
    </source>
</evidence>